<evidence type="ECO:0000313" key="9">
    <source>
        <dbReference type="Proteomes" id="UP001200741"/>
    </source>
</evidence>
<keyword evidence="1" id="KW-0805">Transcription regulation</keyword>
<feature type="domain" description="Response regulatory" evidence="6">
    <location>
        <begin position="2"/>
        <end position="116"/>
    </location>
</feature>
<feature type="DNA-binding region" description="OmpR/PhoB-type" evidence="5">
    <location>
        <begin position="124"/>
        <end position="218"/>
    </location>
</feature>
<dbReference type="Pfam" id="PF00486">
    <property type="entry name" value="Trans_reg_C"/>
    <property type="match status" value="1"/>
</dbReference>
<dbReference type="SMART" id="SM00862">
    <property type="entry name" value="Trans_reg_C"/>
    <property type="match status" value="1"/>
</dbReference>
<dbReference type="CDD" id="cd00383">
    <property type="entry name" value="trans_reg_C"/>
    <property type="match status" value="1"/>
</dbReference>
<evidence type="ECO:0000256" key="3">
    <source>
        <dbReference type="ARBA" id="ARBA00023163"/>
    </source>
</evidence>
<dbReference type="Pfam" id="PF00072">
    <property type="entry name" value="Response_reg"/>
    <property type="match status" value="1"/>
</dbReference>
<dbReference type="SMART" id="SM00448">
    <property type="entry name" value="REC"/>
    <property type="match status" value="1"/>
</dbReference>
<keyword evidence="3" id="KW-0804">Transcription</keyword>
<gene>
    <name evidence="8" type="ORF">LXT13_01850</name>
</gene>
<feature type="modified residue" description="4-aspartylphosphate" evidence="4">
    <location>
        <position position="51"/>
    </location>
</feature>
<dbReference type="PANTHER" id="PTHR48111:SF67">
    <property type="entry name" value="TRANSCRIPTIONAL REGULATORY PROTEIN TCTD"/>
    <property type="match status" value="1"/>
</dbReference>
<proteinExistence type="predicted"/>
<dbReference type="InterPro" id="IPR001867">
    <property type="entry name" value="OmpR/PhoB-type_DNA-bd"/>
</dbReference>
<dbReference type="Proteomes" id="UP001200741">
    <property type="component" value="Unassembled WGS sequence"/>
</dbReference>
<dbReference type="PANTHER" id="PTHR48111">
    <property type="entry name" value="REGULATOR OF RPOS"/>
    <property type="match status" value="1"/>
</dbReference>
<dbReference type="InterPro" id="IPR001789">
    <property type="entry name" value="Sig_transdc_resp-reg_receiver"/>
</dbReference>
<protein>
    <submittedName>
        <fullName evidence="8">Response regulator transcription factor</fullName>
    </submittedName>
</protein>
<evidence type="ECO:0000256" key="5">
    <source>
        <dbReference type="PROSITE-ProRule" id="PRU01091"/>
    </source>
</evidence>
<evidence type="ECO:0000256" key="2">
    <source>
        <dbReference type="ARBA" id="ARBA00023125"/>
    </source>
</evidence>
<dbReference type="SUPFAM" id="SSF52172">
    <property type="entry name" value="CheY-like"/>
    <property type="match status" value="1"/>
</dbReference>
<name>A0ABS8XN64_9BURK</name>
<evidence type="ECO:0000259" key="7">
    <source>
        <dbReference type="PROSITE" id="PS51755"/>
    </source>
</evidence>
<dbReference type="Gene3D" id="1.10.10.10">
    <property type="entry name" value="Winged helix-like DNA-binding domain superfamily/Winged helix DNA-binding domain"/>
    <property type="match status" value="1"/>
</dbReference>
<keyword evidence="2 5" id="KW-0238">DNA-binding</keyword>
<comment type="caution">
    <text evidence="8">The sequence shown here is derived from an EMBL/GenBank/DDBJ whole genome shotgun (WGS) entry which is preliminary data.</text>
</comment>
<evidence type="ECO:0000256" key="1">
    <source>
        <dbReference type="ARBA" id="ARBA00023015"/>
    </source>
</evidence>
<keyword evidence="4" id="KW-0597">Phosphoprotein</keyword>
<sequence>MHLLLVEDDLDLGRSLQAAFRQQGFSCEWLRRVQDAPLQLTDVAADCVLLDLGLPDGSGFELLARWRRADAATPVIVITARTALEDRLAGLDGGADDVVLKPFAVPELVSRIHAVVRRSARQAHEAWQLGELVIEPRAHTVQLAGSPLQLTPREFHLLVELAREPGAVVAKSRIAQRLAPLHEPVDAATLEMHVSNLRKKIGAERIRTVRGIGYQLVA</sequence>
<reference evidence="8 9" key="1">
    <citation type="submission" date="2021-12" db="EMBL/GenBank/DDBJ databases">
        <title>Genome seq of P8.</title>
        <authorList>
            <person name="Seo T."/>
        </authorList>
    </citation>
    <scope>NUCLEOTIDE SEQUENCE [LARGE SCALE GENOMIC DNA]</scope>
    <source>
        <strain evidence="8 9">P8</strain>
    </source>
</reference>
<dbReference type="InterPro" id="IPR039420">
    <property type="entry name" value="WalR-like"/>
</dbReference>
<dbReference type="EMBL" id="JAJTWU010000001">
    <property type="protein sequence ID" value="MCE4553190.1"/>
    <property type="molecule type" value="Genomic_DNA"/>
</dbReference>
<evidence type="ECO:0000259" key="6">
    <source>
        <dbReference type="PROSITE" id="PS50110"/>
    </source>
</evidence>
<dbReference type="InterPro" id="IPR011006">
    <property type="entry name" value="CheY-like_superfamily"/>
</dbReference>
<keyword evidence="9" id="KW-1185">Reference proteome</keyword>
<dbReference type="RefSeq" id="WP_233369899.1">
    <property type="nucleotide sequence ID" value="NZ_JAJTWU010000001.1"/>
</dbReference>
<organism evidence="8 9">
    <name type="scientific">Pelomonas cellulosilytica</name>
    <dbReference type="NCBI Taxonomy" id="2906762"/>
    <lineage>
        <taxon>Bacteria</taxon>
        <taxon>Pseudomonadati</taxon>
        <taxon>Pseudomonadota</taxon>
        <taxon>Betaproteobacteria</taxon>
        <taxon>Burkholderiales</taxon>
        <taxon>Sphaerotilaceae</taxon>
        <taxon>Roseateles</taxon>
    </lineage>
</organism>
<evidence type="ECO:0000256" key="4">
    <source>
        <dbReference type="PROSITE-ProRule" id="PRU00169"/>
    </source>
</evidence>
<dbReference type="Gene3D" id="3.40.50.2300">
    <property type="match status" value="1"/>
</dbReference>
<dbReference type="PROSITE" id="PS51755">
    <property type="entry name" value="OMPR_PHOB"/>
    <property type="match status" value="1"/>
</dbReference>
<dbReference type="PROSITE" id="PS50110">
    <property type="entry name" value="RESPONSE_REGULATORY"/>
    <property type="match status" value="1"/>
</dbReference>
<accession>A0ABS8XN64</accession>
<evidence type="ECO:0000313" key="8">
    <source>
        <dbReference type="EMBL" id="MCE4553190.1"/>
    </source>
</evidence>
<dbReference type="Gene3D" id="6.10.250.690">
    <property type="match status" value="1"/>
</dbReference>
<dbReference type="InterPro" id="IPR036388">
    <property type="entry name" value="WH-like_DNA-bd_sf"/>
</dbReference>
<feature type="domain" description="OmpR/PhoB-type" evidence="7">
    <location>
        <begin position="124"/>
        <end position="218"/>
    </location>
</feature>